<name>A0A6G1KU10_9PEZI</name>
<evidence type="ECO:0000313" key="3">
    <source>
        <dbReference type="EMBL" id="KAF2763890.1"/>
    </source>
</evidence>
<dbReference type="EMBL" id="ML995953">
    <property type="protein sequence ID" value="KAF2763890.1"/>
    <property type="molecule type" value="Genomic_DNA"/>
</dbReference>
<evidence type="ECO:0000313" key="4">
    <source>
        <dbReference type="Proteomes" id="UP000799436"/>
    </source>
</evidence>
<accession>A0A6G1KU10</accession>
<organism evidence="3 4">
    <name type="scientific">Teratosphaeria nubilosa</name>
    <dbReference type="NCBI Taxonomy" id="161662"/>
    <lineage>
        <taxon>Eukaryota</taxon>
        <taxon>Fungi</taxon>
        <taxon>Dikarya</taxon>
        <taxon>Ascomycota</taxon>
        <taxon>Pezizomycotina</taxon>
        <taxon>Dothideomycetes</taxon>
        <taxon>Dothideomycetidae</taxon>
        <taxon>Mycosphaerellales</taxon>
        <taxon>Teratosphaeriaceae</taxon>
        <taxon>Teratosphaeria</taxon>
    </lineage>
</organism>
<dbReference type="AlphaFoldDB" id="A0A6G1KU10"/>
<protein>
    <submittedName>
        <fullName evidence="3">FAD/NAD(P)-binding domain-containing protein</fullName>
    </submittedName>
</protein>
<dbReference type="PROSITE" id="PS00624">
    <property type="entry name" value="GMC_OXRED_2"/>
    <property type="match status" value="1"/>
</dbReference>
<dbReference type="InterPro" id="IPR000172">
    <property type="entry name" value="GMC_OxRdtase_N"/>
</dbReference>
<comment type="similarity">
    <text evidence="1">Belongs to the GMC oxidoreductase family.</text>
</comment>
<evidence type="ECO:0000256" key="1">
    <source>
        <dbReference type="ARBA" id="ARBA00010790"/>
    </source>
</evidence>
<reference evidence="3" key="1">
    <citation type="journal article" date="2020" name="Stud. Mycol.">
        <title>101 Dothideomycetes genomes: a test case for predicting lifestyles and emergence of pathogens.</title>
        <authorList>
            <person name="Haridas S."/>
            <person name="Albert R."/>
            <person name="Binder M."/>
            <person name="Bloem J."/>
            <person name="Labutti K."/>
            <person name="Salamov A."/>
            <person name="Andreopoulos B."/>
            <person name="Baker S."/>
            <person name="Barry K."/>
            <person name="Bills G."/>
            <person name="Bluhm B."/>
            <person name="Cannon C."/>
            <person name="Castanera R."/>
            <person name="Culley D."/>
            <person name="Daum C."/>
            <person name="Ezra D."/>
            <person name="Gonzalez J."/>
            <person name="Henrissat B."/>
            <person name="Kuo A."/>
            <person name="Liang C."/>
            <person name="Lipzen A."/>
            <person name="Lutzoni F."/>
            <person name="Magnuson J."/>
            <person name="Mondo S."/>
            <person name="Nolan M."/>
            <person name="Ohm R."/>
            <person name="Pangilinan J."/>
            <person name="Park H.-J."/>
            <person name="Ramirez L."/>
            <person name="Alfaro M."/>
            <person name="Sun H."/>
            <person name="Tritt A."/>
            <person name="Yoshinaga Y."/>
            <person name="Zwiers L.-H."/>
            <person name="Turgeon B."/>
            <person name="Goodwin S."/>
            <person name="Spatafora J."/>
            <person name="Crous P."/>
            <person name="Grigoriev I."/>
        </authorList>
    </citation>
    <scope>NUCLEOTIDE SEQUENCE</scope>
    <source>
        <strain evidence="3">CBS 116005</strain>
    </source>
</reference>
<evidence type="ECO:0000259" key="2">
    <source>
        <dbReference type="PROSITE" id="PS00624"/>
    </source>
</evidence>
<dbReference type="Proteomes" id="UP000799436">
    <property type="component" value="Unassembled WGS sequence"/>
</dbReference>
<feature type="domain" description="Glucose-methanol-choline oxidoreductase N-terminal" evidence="2">
    <location>
        <begin position="226"/>
        <end position="240"/>
    </location>
</feature>
<dbReference type="InterPro" id="IPR012132">
    <property type="entry name" value="GMC_OxRdtase"/>
</dbReference>
<dbReference type="InterPro" id="IPR036188">
    <property type="entry name" value="FAD/NAD-bd_sf"/>
</dbReference>
<keyword evidence="4" id="KW-1185">Reference proteome</keyword>
<dbReference type="PANTHER" id="PTHR11552">
    <property type="entry name" value="GLUCOSE-METHANOL-CHOLINE GMC OXIDOREDUCTASE"/>
    <property type="match status" value="1"/>
</dbReference>
<proteinExistence type="inferred from homology"/>
<dbReference type="PANTHER" id="PTHR11552:SF210">
    <property type="entry name" value="GLUCOSE-METHANOL-CHOLINE OXIDOREDUCTASE N-TERMINAL DOMAIN-CONTAINING PROTEIN-RELATED"/>
    <property type="match status" value="1"/>
</dbReference>
<dbReference type="Pfam" id="PF13450">
    <property type="entry name" value="NAD_binding_8"/>
    <property type="match status" value="1"/>
</dbReference>
<dbReference type="Pfam" id="PF00732">
    <property type="entry name" value="GMC_oxred_N"/>
    <property type="match status" value="1"/>
</dbReference>
<dbReference type="GO" id="GO:0016614">
    <property type="term" value="F:oxidoreductase activity, acting on CH-OH group of donors"/>
    <property type="evidence" value="ECO:0007669"/>
    <property type="project" value="InterPro"/>
</dbReference>
<gene>
    <name evidence="3" type="ORF">EJ03DRAFT_356250</name>
</gene>
<dbReference type="Gene3D" id="3.50.50.60">
    <property type="entry name" value="FAD/NAD(P)-binding domain"/>
    <property type="match status" value="2"/>
</dbReference>
<dbReference type="OrthoDB" id="3904262at2759"/>
<dbReference type="Gene3D" id="3.30.560.10">
    <property type="entry name" value="Glucose Oxidase, domain 3"/>
    <property type="match status" value="1"/>
</dbReference>
<dbReference type="SUPFAM" id="SSF51905">
    <property type="entry name" value="FAD/NAD(P)-binding domain"/>
    <property type="match status" value="1"/>
</dbReference>
<sequence length="425" mass="45511">MDRMRADPNFVDDMAMRLGPPSQRGNAAMQPTCCRGRDLFGLWATTLSLVVRPCAVPGLAIVLMVDLTNPLPALAISAEDFLKHEYDFVIVGGGTAGLVLAVRLAENPNVNVGVLEAGSNKLGGPTDRYAGCIPADARTRRLRLGSQDRTSAQAPSDPARIKGRGRMLLGIALPPTRIGAIYMFSAMRGSVNLVELEGNKATGVDFTFGGKRHSVKATREVIVSCGALQTPQILELSGIGDPEVLRKAGVEVKVENRGVGEESAGSCVACKRGVGYEMNQGISPVDIMHDPEFTAEAPKTCDGDAERPSDLSPDHARIFPIQAPPLPHLRSTLGWSTAAEDQSKLFIPPTTPSAPHQISPVLALQDPLSRGPVHIRTPAITDAPSHRPRLPAPEWTDLMFVRRAGEILLTLVEDLMPVYPNPAFP</sequence>
<dbReference type="GO" id="GO:0050660">
    <property type="term" value="F:flavin adenine dinucleotide binding"/>
    <property type="evidence" value="ECO:0007669"/>
    <property type="project" value="InterPro"/>
</dbReference>